<name>A0A345UNZ9_9BACT</name>
<feature type="transmembrane region" description="Helical" evidence="14">
    <location>
        <begin position="79"/>
        <end position="103"/>
    </location>
</feature>
<feature type="transmembrane region" description="Helical" evidence="14">
    <location>
        <begin position="380"/>
        <end position="397"/>
    </location>
</feature>
<dbReference type="InterPro" id="IPR038377">
    <property type="entry name" value="Na/Glc_symporter_sf"/>
</dbReference>
<dbReference type="InterPro" id="IPR051163">
    <property type="entry name" value="Sodium:Solute_Symporter_SSF"/>
</dbReference>
<reference evidence="15 16" key="1">
    <citation type="submission" date="2018-03" db="EMBL/GenBank/DDBJ databases">
        <title>Phenotypic and genomic properties of Cyclonatronum proteinivorum gen. nov., sp. nov., a haloalkaliphilic bacteroidete from soda lakes possessing Na+-translocating rhodopsin.</title>
        <authorList>
            <person name="Toshchakov S.V."/>
            <person name="Korzhenkov A."/>
            <person name="Samarov N.I."/>
            <person name="Kublanov I.V."/>
            <person name="Muntyan M.S."/>
            <person name="Sorokin D.Y."/>
        </authorList>
    </citation>
    <scope>NUCLEOTIDE SEQUENCE [LARGE SCALE GENOMIC DNA]</scope>
    <source>
        <strain evidence="15 16">Omega</strain>
    </source>
</reference>
<comment type="subcellular location">
    <subcellularLocation>
        <location evidence="1">Cell membrane</location>
        <topology evidence="1">Multi-pass membrane protein</topology>
    </subcellularLocation>
</comment>
<evidence type="ECO:0000256" key="5">
    <source>
        <dbReference type="ARBA" id="ARBA00022692"/>
    </source>
</evidence>
<evidence type="ECO:0000256" key="14">
    <source>
        <dbReference type="SAM" id="Phobius"/>
    </source>
</evidence>
<keyword evidence="7" id="KW-0915">Sodium</keyword>
<feature type="transmembrane region" description="Helical" evidence="14">
    <location>
        <begin position="403"/>
        <end position="423"/>
    </location>
</feature>
<feature type="transmembrane region" description="Helical" evidence="14">
    <location>
        <begin position="459"/>
        <end position="478"/>
    </location>
</feature>
<keyword evidence="16" id="KW-1185">Reference proteome</keyword>
<dbReference type="AlphaFoldDB" id="A0A345UNZ9"/>
<dbReference type="GO" id="GO:0006814">
    <property type="term" value="P:sodium ion transport"/>
    <property type="evidence" value="ECO:0007669"/>
    <property type="project" value="UniProtKB-KW"/>
</dbReference>
<keyword evidence="11" id="KW-0739">Sodium transport</keyword>
<gene>
    <name evidence="15" type="ORF">CYPRO_2964</name>
</gene>
<evidence type="ECO:0000256" key="10">
    <source>
        <dbReference type="ARBA" id="ARBA00023180"/>
    </source>
</evidence>
<feature type="transmembrane region" description="Helical" evidence="14">
    <location>
        <begin position="181"/>
        <end position="203"/>
    </location>
</feature>
<evidence type="ECO:0000313" key="16">
    <source>
        <dbReference type="Proteomes" id="UP000254808"/>
    </source>
</evidence>
<evidence type="ECO:0000256" key="8">
    <source>
        <dbReference type="ARBA" id="ARBA00023065"/>
    </source>
</evidence>
<keyword evidence="8" id="KW-0406">Ion transport</keyword>
<dbReference type="Gene3D" id="1.20.1730.10">
    <property type="entry name" value="Sodium/glucose cotransporter"/>
    <property type="match status" value="1"/>
</dbReference>
<evidence type="ECO:0000256" key="12">
    <source>
        <dbReference type="ARBA" id="ARBA00036099"/>
    </source>
</evidence>
<dbReference type="PROSITE" id="PS00456">
    <property type="entry name" value="NA_SOLUT_SYMP_1"/>
    <property type="match status" value="1"/>
</dbReference>
<feature type="transmembrane region" description="Helical" evidence="14">
    <location>
        <begin position="50"/>
        <end position="73"/>
    </location>
</feature>
<sequence>MAEMLSTLSMLDWGIVVFYLLLCVAIGLYAGGKPGNPADYFRTSGNVPWWAASFSIVATETSLLTVISIPAVAYGGSLVFLQLAAGYIIGRILVAWLILPAYFRGDLVTPYALFEERFGNRFRRLSSFVFLLTRLLADGVRLFAAAIPLKIITGLDYPTAIALIALLTLAYTWYGGLRSVIWIDVLQLLVYTLCAVFIVWYTIGLLSGAPEASALLRDAGKLTLIQWPASFSDIFFTPYNLIGAVIGGLFLAMASHGTDHLIVQRLLACGKTSTARKALISSGFLVFGQFALFLGAGLMLWLFYEGASIASLGLNNPDELMLTFVTAELPAGTVGLFVAALFAAAMSTLSSSLSALSSSTFFDLFPKLAARGNTMLRSRLLMVVWTLIFIGFASLFTDTDNPIVELGLGIAGYTYGALLGAFLMAIYSPVTQRQAIIGLVSCVAGMAAIILLTPLAWPWYTLCGLSIFSAVSGALYKLRIAV</sequence>
<evidence type="ECO:0000256" key="1">
    <source>
        <dbReference type="ARBA" id="ARBA00004651"/>
    </source>
</evidence>
<keyword evidence="5 14" id="KW-0812">Transmembrane</keyword>
<keyword evidence="6 14" id="KW-1133">Transmembrane helix</keyword>
<keyword evidence="4" id="KW-1003">Cell membrane</keyword>
<evidence type="ECO:0000256" key="4">
    <source>
        <dbReference type="ARBA" id="ARBA00022475"/>
    </source>
</evidence>
<dbReference type="PROSITE" id="PS50283">
    <property type="entry name" value="NA_SOLUT_SYMP_3"/>
    <property type="match status" value="1"/>
</dbReference>
<dbReference type="GO" id="GO:0015293">
    <property type="term" value="F:symporter activity"/>
    <property type="evidence" value="ECO:0007669"/>
    <property type="project" value="TreeGrafter"/>
</dbReference>
<accession>A0A345UNZ9</accession>
<evidence type="ECO:0000256" key="9">
    <source>
        <dbReference type="ARBA" id="ARBA00023136"/>
    </source>
</evidence>
<keyword evidence="10" id="KW-0325">Glycoprotein</keyword>
<evidence type="ECO:0000256" key="3">
    <source>
        <dbReference type="ARBA" id="ARBA00022448"/>
    </source>
</evidence>
<feature type="transmembrane region" description="Helical" evidence="14">
    <location>
        <begin position="236"/>
        <end position="257"/>
    </location>
</feature>
<evidence type="ECO:0000256" key="13">
    <source>
        <dbReference type="RuleBase" id="RU362091"/>
    </source>
</evidence>
<dbReference type="KEGG" id="cprv:CYPRO_2964"/>
<feature type="transmembrane region" description="Helical" evidence="14">
    <location>
        <begin position="13"/>
        <end position="30"/>
    </location>
</feature>
<keyword evidence="9 14" id="KW-0472">Membrane</keyword>
<comment type="similarity">
    <text evidence="2 13">Belongs to the sodium:solute symporter (SSF) (TC 2.A.21) family.</text>
</comment>
<dbReference type="EMBL" id="CP027806">
    <property type="protein sequence ID" value="AXJ02201.1"/>
    <property type="molecule type" value="Genomic_DNA"/>
</dbReference>
<dbReference type="GO" id="GO:0015075">
    <property type="term" value="F:monoatomic ion transmembrane transporter activity"/>
    <property type="evidence" value="ECO:0007669"/>
    <property type="project" value="UniProtKB-ARBA"/>
</dbReference>
<dbReference type="GO" id="GO:0098660">
    <property type="term" value="P:inorganic ion transmembrane transport"/>
    <property type="evidence" value="ECO:0007669"/>
    <property type="project" value="UniProtKB-ARBA"/>
</dbReference>
<feature type="transmembrane region" description="Helical" evidence="14">
    <location>
        <begin position="435"/>
        <end position="453"/>
    </location>
</feature>
<protein>
    <submittedName>
        <fullName evidence="15">Transporter, SSS family</fullName>
    </submittedName>
</protein>
<feature type="transmembrane region" description="Helical" evidence="14">
    <location>
        <begin position="278"/>
        <end position="304"/>
    </location>
</feature>
<dbReference type="Proteomes" id="UP000254808">
    <property type="component" value="Chromosome"/>
</dbReference>
<dbReference type="Pfam" id="PF00474">
    <property type="entry name" value="SSF"/>
    <property type="match status" value="1"/>
</dbReference>
<evidence type="ECO:0000256" key="2">
    <source>
        <dbReference type="ARBA" id="ARBA00006434"/>
    </source>
</evidence>
<dbReference type="PANTHER" id="PTHR42985">
    <property type="entry name" value="SODIUM-COUPLED MONOCARBOXYLATE TRANSPORTER"/>
    <property type="match status" value="1"/>
</dbReference>
<evidence type="ECO:0000256" key="11">
    <source>
        <dbReference type="ARBA" id="ARBA00023201"/>
    </source>
</evidence>
<organism evidence="15 16">
    <name type="scientific">Cyclonatronum proteinivorum</name>
    <dbReference type="NCBI Taxonomy" id="1457365"/>
    <lineage>
        <taxon>Bacteria</taxon>
        <taxon>Pseudomonadati</taxon>
        <taxon>Balneolota</taxon>
        <taxon>Balneolia</taxon>
        <taxon>Balneolales</taxon>
        <taxon>Cyclonatronaceae</taxon>
        <taxon>Cyclonatronum</taxon>
    </lineage>
</organism>
<dbReference type="PANTHER" id="PTHR42985:SF47">
    <property type="entry name" value="INTEGRAL MEMBRANE TRANSPORT PROTEIN"/>
    <property type="match status" value="1"/>
</dbReference>
<dbReference type="InterPro" id="IPR001734">
    <property type="entry name" value="Na/solute_symporter"/>
</dbReference>
<dbReference type="RefSeq" id="WP_240644771.1">
    <property type="nucleotide sequence ID" value="NZ_CP027806.1"/>
</dbReference>
<keyword evidence="3" id="KW-0813">Transport</keyword>
<proteinExistence type="inferred from homology"/>
<dbReference type="CDD" id="cd11493">
    <property type="entry name" value="SLC5sbd_NIS-like_u1"/>
    <property type="match status" value="1"/>
</dbReference>
<dbReference type="GO" id="GO:0005886">
    <property type="term" value="C:plasma membrane"/>
    <property type="evidence" value="ECO:0007669"/>
    <property type="project" value="UniProtKB-SubCell"/>
</dbReference>
<evidence type="ECO:0000313" key="15">
    <source>
        <dbReference type="EMBL" id="AXJ02201.1"/>
    </source>
</evidence>
<evidence type="ECO:0000256" key="7">
    <source>
        <dbReference type="ARBA" id="ARBA00023053"/>
    </source>
</evidence>
<feature type="transmembrane region" description="Helical" evidence="14">
    <location>
        <begin position="324"/>
        <end position="345"/>
    </location>
</feature>
<feature type="transmembrane region" description="Helical" evidence="14">
    <location>
        <begin position="155"/>
        <end position="174"/>
    </location>
</feature>
<comment type="catalytic activity">
    <reaction evidence="12">
        <text>iodide(out) + 2 Na(+)(out) = iodide(in) + 2 Na(+)(in)</text>
        <dbReference type="Rhea" id="RHEA:71207"/>
        <dbReference type="ChEBI" id="CHEBI:16382"/>
        <dbReference type="ChEBI" id="CHEBI:29101"/>
    </reaction>
</comment>
<dbReference type="InterPro" id="IPR018212">
    <property type="entry name" value="Na/solute_symporter_CS"/>
</dbReference>
<evidence type="ECO:0000256" key="6">
    <source>
        <dbReference type="ARBA" id="ARBA00022989"/>
    </source>
</evidence>